<protein>
    <submittedName>
        <fullName evidence="3">Uncharacterized protein</fullName>
    </submittedName>
</protein>
<dbReference type="AlphaFoldDB" id="A0A915NVF9"/>
<organism evidence="2 3">
    <name type="scientific">Meloidogyne floridensis</name>
    <dbReference type="NCBI Taxonomy" id="298350"/>
    <lineage>
        <taxon>Eukaryota</taxon>
        <taxon>Metazoa</taxon>
        <taxon>Ecdysozoa</taxon>
        <taxon>Nematoda</taxon>
        <taxon>Chromadorea</taxon>
        <taxon>Rhabditida</taxon>
        <taxon>Tylenchina</taxon>
        <taxon>Tylenchomorpha</taxon>
        <taxon>Tylenchoidea</taxon>
        <taxon>Meloidogynidae</taxon>
        <taxon>Meloidogyninae</taxon>
        <taxon>Meloidogyne</taxon>
    </lineage>
</organism>
<feature type="compositionally biased region" description="Acidic residues" evidence="1">
    <location>
        <begin position="9"/>
        <end position="22"/>
    </location>
</feature>
<evidence type="ECO:0000256" key="1">
    <source>
        <dbReference type="SAM" id="MobiDB-lite"/>
    </source>
</evidence>
<feature type="region of interest" description="Disordered" evidence="1">
    <location>
        <begin position="1"/>
        <end position="22"/>
    </location>
</feature>
<dbReference type="WBParaSite" id="scf7180000421246.g6547">
    <property type="protein sequence ID" value="scf7180000421246.g6547"/>
    <property type="gene ID" value="scf7180000421246.g6547"/>
</dbReference>
<keyword evidence="2" id="KW-1185">Reference proteome</keyword>
<reference evidence="3" key="1">
    <citation type="submission" date="2022-11" db="UniProtKB">
        <authorList>
            <consortium name="WormBaseParasite"/>
        </authorList>
    </citation>
    <scope>IDENTIFICATION</scope>
</reference>
<name>A0A915NVF9_9BILA</name>
<proteinExistence type="predicted"/>
<evidence type="ECO:0000313" key="3">
    <source>
        <dbReference type="WBParaSite" id="scf7180000421246.g6547"/>
    </source>
</evidence>
<dbReference type="Proteomes" id="UP000887560">
    <property type="component" value="Unplaced"/>
</dbReference>
<evidence type="ECO:0000313" key="2">
    <source>
        <dbReference type="Proteomes" id="UP000887560"/>
    </source>
</evidence>
<sequence length="72" mass="8339">MGDKKYKENEEEFNNDGEEDNSSIEEKYLLINELPDWQLIDEISIRLLEQGIGIFETLQQALPSVVLAQINK</sequence>
<accession>A0A915NVF9</accession>